<organism evidence="8 9">
    <name type="scientific">Roseibium porphyridii</name>
    <dbReference type="NCBI Taxonomy" id="2866279"/>
    <lineage>
        <taxon>Bacteria</taxon>
        <taxon>Pseudomonadati</taxon>
        <taxon>Pseudomonadota</taxon>
        <taxon>Alphaproteobacteria</taxon>
        <taxon>Hyphomicrobiales</taxon>
        <taxon>Stappiaceae</taxon>
        <taxon>Roseibium</taxon>
    </lineage>
</organism>
<evidence type="ECO:0000256" key="4">
    <source>
        <dbReference type="ARBA" id="ARBA00023471"/>
    </source>
</evidence>
<accession>A0ABY8F287</accession>
<evidence type="ECO:0000256" key="2">
    <source>
        <dbReference type="ARBA" id="ARBA00023444"/>
    </source>
</evidence>
<dbReference type="InterPro" id="IPR050684">
    <property type="entry name" value="HTH-Siroheme_Decarb"/>
</dbReference>
<dbReference type="Proteomes" id="UP001209803">
    <property type="component" value="Chromosome"/>
</dbReference>
<dbReference type="InterPro" id="IPR036390">
    <property type="entry name" value="WH_DNA-bd_sf"/>
</dbReference>
<evidence type="ECO:0000259" key="6">
    <source>
        <dbReference type="Pfam" id="PF17805"/>
    </source>
</evidence>
<keyword evidence="1" id="KW-0456">Lyase</keyword>
<dbReference type="InterPro" id="IPR053953">
    <property type="entry name" value="NirdL-like_HTH"/>
</dbReference>
<feature type="domain" description="Siroheme decarboxylase AsnC-like ligand binding" evidence="6">
    <location>
        <begin position="229"/>
        <end position="316"/>
    </location>
</feature>
<comment type="pathway">
    <text evidence="2">Porphyrin-containing compound metabolism.</text>
</comment>
<name>A0ABY8F287_9HYPH</name>
<dbReference type="EC" id="4.1.1.111" evidence="4"/>
<reference evidence="8 9" key="1">
    <citation type="submission" date="2023-03" db="EMBL/GenBank/DDBJ databases">
        <title>Roseibium porphyridii sp. nov. and Roseibium rhodosorbium sp. nov. isolated from marine algae, Porphyridium cruentum and Rhodosorus marinus, respectively.</title>
        <authorList>
            <person name="Lee M.W."/>
            <person name="Choi B.J."/>
            <person name="Lee J.K."/>
            <person name="Choi D.G."/>
            <person name="Baek J.H."/>
            <person name="Bayburt H."/>
            <person name="Kim J.M."/>
            <person name="Han D.M."/>
            <person name="Kim K.H."/>
            <person name="Jeon C.O."/>
        </authorList>
    </citation>
    <scope>NUCLEOTIDE SEQUENCE [LARGE SCALE GENOMIC DNA]</scope>
    <source>
        <strain evidence="8 9">KMA01</strain>
    </source>
</reference>
<feature type="domain" description="Siroheme decarboxylase AsnC-like ligand binding" evidence="6">
    <location>
        <begin position="67"/>
        <end position="137"/>
    </location>
</feature>
<dbReference type="Pfam" id="PF17805">
    <property type="entry name" value="AsnC_trans_reg2"/>
    <property type="match status" value="2"/>
</dbReference>
<dbReference type="RefSeq" id="WP_265680339.1">
    <property type="nucleotide sequence ID" value="NZ_CP120863.1"/>
</dbReference>
<dbReference type="EMBL" id="CP120863">
    <property type="protein sequence ID" value="WFE89519.1"/>
    <property type="molecule type" value="Genomic_DNA"/>
</dbReference>
<dbReference type="PANTHER" id="PTHR43413">
    <property type="entry name" value="TRANSCRIPTIONAL REGULATOR, ASNC FAMILY"/>
    <property type="match status" value="1"/>
</dbReference>
<evidence type="ECO:0000256" key="1">
    <source>
        <dbReference type="ARBA" id="ARBA00023239"/>
    </source>
</evidence>
<evidence type="ECO:0000256" key="3">
    <source>
        <dbReference type="ARBA" id="ARBA00023457"/>
    </source>
</evidence>
<gene>
    <name evidence="8" type="ORF">K1718_25760</name>
</gene>
<keyword evidence="9" id="KW-1185">Reference proteome</keyword>
<feature type="domain" description="Siroheme decarboxylase NirL-like HTH" evidence="7">
    <location>
        <begin position="172"/>
        <end position="217"/>
    </location>
</feature>
<sequence length="329" mass="36390">MERIGDATDITLLDDWQRDFPLEPRPFSVIGSVIGCPEEEVLKRLDVLRASGRITRVGATCAPNTVSASTLAALSAPDEVLEQVAEFVGSRVGVNHSYLRENHWNLWFVATGPNRDHIDAVLDEIRNETGLVVLDLPLVRPFNVDLGFKLRGNSRKTPVARPVDLRRLKEGDSDILQALTTGMPLSSRPFGDIAANLERSEQDVLDRVKELQEAGIISRLGVIVRHRALGWRSNAMVVWDISSERIDAAGPALAALPGVTLCYERRPVENVWPYRLYCMIHAQSRRLALDTLTEASDLPELQGVKFKTLFSSRCFKQTGAMIARSGAAA</sequence>
<evidence type="ECO:0000256" key="5">
    <source>
        <dbReference type="ARBA" id="ARBA00048470"/>
    </source>
</evidence>
<evidence type="ECO:0000259" key="7">
    <source>
        <dbReference type="Pfam" id="PF22451"/>
    </source>
</evidence>
<protein>
    <recommendedName>
        <fullName evidence="4">siroheme decarboxylase</fullName>
        <ecNumber evidence="4">4.1.1.111</ecNumber>
    </recommendedName>
</protein>
<dbReference type="InterPro" id="IPR040523">
    <property type="entry name" value="AsnC_trans_reg2"/>
</dbReference>
<feature type="domain" description="Siroheme decarboxylase NirL-like HTH" evidence="7">
    <location>
        <begin position="9"/>
        <end position="54"/>
    </location>
</feature>
<dbReference type="Gene3D" id="3.30.70.3460">
    <property type="match status" value="2"/>
</dbReference>
<evidence type="ECO:0000313" key="8">
    <source>
        <dbReference type="EMBL" id="WFE89519.1"/>
    </source>
</evidence>
<proteinExistence type="inferred from homology"/>
<comment type="catalytic activity">
    <reaction evidence="5">
        <text>siroheme + 2 H(+) = 12,18-didecarboxysiroheme + 2 CO2</text>
        <dbReference type="Rhea" id="RHEA:19093"/>
        <dbReference type="ChEBI" id="CHEBI:15378"/>
        <dbReference type="ChEBI" id="CHEBI:16526"/>
        <dbReference type="ChEBI" id="CHEBI:60052"/>
        <dbReference type="ChEBI" id="CHEBI:140497"/>
        <dbReference type="EC" id="4.1.1.111"/>
    </reaction>
</comment>
<dbReference type="SUPFAM" id="SSF46785">
    <property type="entry name" value="Winged helix' DNA-binding domain"/>
    <property type="match status" value="1"/>
</dbReference>
<evidence type="ECO:0000313" key="9">
    <source>
        <dbReference type="Proteomes" id="UP001209803"/>
    </source>
</evidence>
<dbReference type="PANTHER" id="PTHR43413:SF1">
    <property type="entry name" value="SIROHEME DECARBOXYLASE NIRL SUBUNIT"/>
    <property type="match status" value="1"/>
</dbReference>
<dbReference type="Pfam" id="PF22451">
    <property type="entry name" value="NirdL-like_HTH"/>
    <property type="match status" value="2"/>
</dbReference>
<comment type="similarity">
    <text evidence="3">Belongs to the Ahb/Nir family.</text>
</comment>